<feature type="compositionally biased region" description="Low complexity" evidence="1">
    <location>
        <begin position="524"/>
        <end position="537"/>
    </location>
</feature>
<dbReference type="Proteomes" id="UP000031737">
    <property type="component" value="Unassembled WGS sequence"/>
</dbReference>
<feature type="compositionally biased region" description="Low complexity" evidence="1">
    <location>
        <begin position="547"/>
        <end position="559"/>
    </location>
</feature>
<feature type="compositionally biased region" description="Basic and acidic residues" evidence="1">
    <location>
        <begin position="481"/>
        <end position="491"/>
    </location>
</feature>
<feature type="compositionally biased region" description="Basic and acidic residues" evidence="1">
    <location>
        <begin position="446"/>
        <end position="464"/>
    </location>
</feature>
<dbReference type="AlphaFoldDB" id="A0A061J2C6"/>
<feature type="compositionally biased region" description="Basic residues" evidence="1">
    <location>
        <begin position="501"/>
        <end position="514"/>
    </location>
</feature>
<accession>A0A061J2C6</accession>
<reference evidence="2 3" key="1">
    <citation type="submission" date="2013-07" db="EMBL/GenBank/DDBJ databases">
        <authorList>
            <person name="Stoco P.H."/>
            <person name="Wagner G."/>
            <person name="Gerber A."/>
            <person name="Zaha A."/>
            <person name="Thompson C."/>
            <person name="Bartholomeu D.C."/>
            <person name="Luckemeyer D.D."/>
            <person name="Bahia D."/>
            <person name="Loreto E."/>
            <person name="Prestes E.B."/>
            <person name="Lima F.M."/>
            <person name="Rodrigues-Luiz G."/>
            <person name="Vallejo G.A."/>
            <person name="Filho J.F."/>
            <person name="Monteiro K.M."/>
            <person name="Tyler K.M."/>
            <person name="de Almeida L.G."/>
            <person name="Ortiz M.F."/>
            <person name="Siervo M.A."/>
            <person name="de Moraes M.H."/>
            <person name="Cunha O.L."/>
            <person name="Mendonca-Neto R."/>
            <person name="Silva R."/>
            <person name="Teixeira S.M."/>
            <person name="Murta S.M."/>
            <person name="Sincero T.C."/>
            <person name="Mendes T.A."/>
            <person name="Urmenyi T.P."/>
            <person name="Silva V.G."/>
            <person name="da Rocha W.D."/>
            <person name="Andersson B."/>
            <person name="Romanha A.J."/>
            <person name="Steindel M."/>
            <person name="de Vasconcelos A.T."/>
            <person name="Grisard E.C."/>
        </authorList>
    </citation>
    <scope>NUCLEOTIDE SEQUENCE [LARGE SCALE GENOMIC DNA]</scope>
    <source>
        <strain evidence="2 3">SC58</strain>
    </source>
</reference>
<dbReference type="EMBL" id="AUPL01004013">
    <property type="protein sequence ID" value="ESL08286.1"/>
    <property type="molecule type" value="Genomic_DNA"/>
</dbReference>
<evidence type="ECO:0000313" key="2">
    <source>
        <dbReference type="EMBL" id="ESL08286.1"/>
    </source>
</evidence>
<feature type="region of interest" description="Disordered" evidence="1">
    <location>
        <begin position="445"/>
        <end position="464"/>
    </location>
</feature>
<feature type="region of interest" description="Disordered" evidence="1">
    <location>
        <begin position="481"/>
        <end position="559"/>
    </location>
</feature>
<proteinExistence type="predicted"/>
<feature type="compositionally biased region" description="Pro residues" evidence="1">
    <location>
        <begin position="587"/>
        <end position="604"/>
    </location>
</feature>
<name>A0A061J2C6_TRYRA</name>
<evidence type="ECO:0000313" key="3">
    <source>
        <dbReference type="Proteomes" id="UP000031737"/>
    </source>
</evidence>
<organism evidence="2 3">
    <name type="scientific">Trypanosoma rangeli SC58</name>
    <dbReference type="NCBI Taxonomy" id="429131"/>
    <lineage>
        <taxon>Eukaryota</taxon>
        <taxon>Discoba</taxon>
        <taxon>Euglenozoa</taxon>
        <taxon>Kinetoplastea</taxon>
        <taxon>Metakinetoplastina</taxon>
        <taxon>Trypanosomatida</taxon>
        <taxon>Trypanosomatidae</taxon>
        <taxon>Trypanosoma</taxon>
        <taxon>Herpetosoma</taxon>
    </lineage>
</organism>
<evidence type="ECO:0000256" key="1">
    <source>
        <dbReference type="SAM" id="MobiDB-lite"/>
    </source>
</evidence>
<sequence length="611" mass="71631">MASSFLVPFTLHVKRSEPCESLQDQLGPLLSLLRGEGDLSPRTNPAAVRTAPGANTLQHLLDDVAVPPVNVEVERVNAGIIDFIASTRRSARFEQSYVSLIFQEYCRRKNIEKEREEVLDECRRSRQELVDAELPPDVRASLAVLEGEESKGREAVMAAYKAFLDWVDATTPEWLETVLCREKGRQAKAAAIDAAKRALEDELEQRDSGATTGAGGFATDESLRQRAIAMIEQEQERRLQAQEDQVNMLRNQEDQLRRQIEENRRRREAEKEKQRNDEFEFRYRGLVEQESSLQQRLSQYEQARTKREEERRMLLEHIEAEEQLLRRRLEEREVQRKKAEEEKEKMERERGDELYEHVEAEEELLRQRIQSYEEARAAEVEKAKRRAEEEREELYEHVRAEEEILQRRLEQRQKEAAAEKIRREEEEQNRQRDAVLKALAVETSALEERMRHREAESHRLQRLEHEKREEELRLLVEMEAKQSRRMEEHKKQPQASSQWHQYHHNYHPPHHHQCQHPPQPPSQPASSYSHTYHDPTLLGPPLPLPSPTCSDSTTAASSSAAYQWGVNAVPPSYWHYTYSYPHLQQQQPPPQQQQPPPPPTPPRYMPFSVQR</sequence>
<dbReference type="VEuPathDB" id="TriTrypDB:TRSC58_04013"/>
<feature type="region of interest" description="Disordered" evidence="1">
    <location>
        <begin position="580"/>
        <end position="611"/>
    </location>
</feature>
<protein>
    <submittedName>
        <fullName evidence="2">Uncharacterized protein</fullName>
    </submittedName>
</protein>
<feature type="region of interest" description="Disordered" evidence="1">
    <location>
        <begin position="332"/>
        <end position="354"/>
    </location>
</feature>
<comment type="caution">
    <text evidence="2">The sequence shown here is derived from an EMBL/GenBank/DDBJ whole genome shotgun (WGS) entry which is preliminary data.</text>
</comment>
<gene>
    <name evidence="2" type="ORF">TRSC58_04013</name>
</gene>
<feature type="region of interest" description="Disordered" evidence="1">
    <location>
        <begin position="410"/>
        <end position="433"/>
    </location>
</feature>
<keyword evidence="3" id="KW-1185">Reference proteome</keyword>
<dbReference type="OrthoDB" id="273913at2759"/>